<keyword evidence="2" id="KW-1185">Reference proteome</keyword>
<dbReference type="EMBL" id="LXQA010333923">
    <property type="protein sequence ID" value="MCI44683.1"/>
    <property type="molecule type" value="Genomic_DNA"/>
</dbReference>
<name>A0A392S6W2_9FABA</name>
<dbReference type="Proteomes" id="UP000265520">
    <property type="component" value="Unassembled WGS sequence"/>
</dbReference>
<dbReference type="AlphaFoldDB" id="A0A392S6W2"/>
<accession>A0A392S6W2</accession>
<reference evidence="1 2" key="1">
    <citation type="journal article" date="2018" name="Front. Plant Sci.">
        <title>Red Clover (Trifolium pratense) and Zigzag Clover (T. medium) - A Picture of Genomic Similarities and Differences.</title>
        <authorList>
            <person name="Dluhosova J."/>
            <person name="Istvanek J."/>
            <person name="Nedelnik J."/>
            <person name="Repkova J."/>
        </authorList>
    </citation>
    <scope>NUCLEOTIDE SEQUENCE [LARGE SCALE GENOMIC DNA]</scope>
    <source>
        <strain evidence="2">cv. 10/8</strain>
        <tissue evidence="1">Leaf</tissue>
    </source>
</reference>
<evidence type="ECO:0000313" key="2">
    <source>
        <dbReference type="Proteomes" id="UP000265520"/>
    </source>
</evidence>
<comment type="caution">
    <text evidence="1">The sequence shown here is derived from an EMBL/GenBank/DDBJ whole genome shotgun (WGS) entry which is preliminary data.</text>
</comment>
<organism evidence="1 2">
    <name type="scientific">Trifolium medium</name>
    <dbReference type="NCBI Taxonomy" id="97028"/>
    <lineage>
        <taxon>Eukaryota</taxon>
        <taxon>Viridiplantae</taxon>
        <taxon>Streptophyta</taxon>
        <taxon>Embryophyta</taxon>
        <taxon>Tracheophyta</taxon>
        <taxon>Spermatophyta</taxon>
        <taxon>Magnoliopsida</taxon>
        <taxon>eudicotyledons</taxon>
        <taxon>Gunneridae</taxon>
        <taxon>Pentapetalae</taxon>
        <taxon>rosids</taxon>
        <taxon>fabids</taxon>
        <taxon>Fabales</taxon>
        <taxon>Fabaceae</taxon>
        <taxon>Papilionoideae</taxon>
        <taxon>50 kb inversion clade</taxon>
        <taxon>NPAAA clade</taxon>
        <taxon>Hologalegina</taxon>
        <taxon>IRL clade</taxon>
        <taxon>Trifolieae</taxon>
        <taxon>Trifolium</taxon>
    </lineage>
</organism>
<sequence length="64" mass="6762">LDSSGFHVPRATQVRAYSGLVMLVATGLAPSIGCNIQLLRLAAPTLVSQNPVFTVTKLVDTSHQ</sequence>
<evidence type="ECO:0000313" key="1">
    <source>
        <dbReference type="EMBL" id="MCI44683.1"/>
    </source>
</evidence>
<feature type="non-terminal residue" evidence="1">
    <location>
        <position position="1"/>
    </location>
</feature>
<proteinExistence type="predicted"/>
<protein>
    <submittedName>
        <fullName evidence="1">Uncharacterized protein</fullName>
    </submittedName>
</protein>